<proteinExistence type="predicted"/>
<dbReference type="PANTHER" id="PTHR10773">
    <property type="entry name" value="DNA-DIRECTED RNA POLYMERASES I, II, AND III SUBUNIT RPABC2"/>
    <property type="match status" value="1"/>
</dbReference>
<sequence length="570" mass="65038">MLMRLAKSAVDTGGSHKEHWEVVKDNKYSHLKKVPLPSEMETVHSKTSRWIDNQDFQASHSIAFHELSQPTSDRNMEMETDNVKIDARIALEVETKNVKTDTVVHMEVEEDELVKSGSLMTTEIGSESIKPITIKSIVNETEYVEVNAMKSIEVETDPEQICRAVIVKEGEFVEANSKGEAENVAKSDKTPDHGTLESTLEKHASTVEGGHESSEEDPFATDGDDDPDFLPDENKTINMRKRLNVKKRKSDPAKWHKKIAKERRNLGLAYTSTSSKKKKIAPRKMGQACGGCKFQCITKFSEEERAAIFAFYWKLGDLQRQRDFLGQCMDAIERGKYNYVRVNDDGSLNQLRGGNHAFYFKKNGEKRRVCKPFFRNTLGINDRPIRTVISKMSKTSAGIDIEGEKRGKHGNCARSVEEGGHTQNKGDLAHSLIEKKVKLFRKASPIFHPDQYFSLMRGIKIGKKNFQVLEMSYKDFLNLKSLPDVIPQRVIKIRDLRIIHLTTEKVEYTDSFGSEYSSIPIKRRTKGKVKVILPAYTEKPKINEKKKTGIMSLFEKNIIRSYYRPFYESL</sequence>
<dbReference type="AlphaFoldDB" id="A0A9N9ST79"/>
<evidence type="ECO:0000256" key="1">
    <source>
        <dbReference type="SAM" id="MobiDB-lite"/>
    </source>
</evidence>
<dbReference type="EMBL" id="OU898278">
    <property type="protein sequence ID" value="CAG9831298.1"/>
    <property type="molecule type" value="Genomic_DNA"/>
</dbReference>
<feature type="region of interest" description="Disordered" evidence="1">
    <location>
        <begin position="177"/>
        <end position="236"/>
    </location>
</feature>
<feature type="compositionally biased region" description="Acidic residues" evidence="1">
    <location>
        <begin position="214"/>
        <end position="231"/>
    </location>
</feature>
<dbReference type="OrthoDB" id="6776127at2759"/>
<protein>
    <submittedName>
        <fullName evidence="2">Uncharacterized protein</fullName>
    </submittedName>
</protein>
<evidence type="ECO:0000313" key="3">
    <source>
        <dbReference type="Proteomes" id="UP001153709"/>
    </source>
</evidence>
<keyword evidence="3" id="KW-1185">Reference proteome</keyword>
<reference evidence="2" key="1">
    <citation type="submission" date="2022-01" db="EMBL/GenBank/DDBJ databases">
        <authorList>
            <person name="King R."/>
        </authorList>
    </citation>
    <scope>NUCLEOTIDE SEQUENCE</scope>
</reference>
<name>A0A9N9ST79_DIABA</name>
<feature type="compositionally biased region" description="Basic and acidic residues" evidence="1">
    <location>
        <begin position="177"/>
        <end position="213"/>
    </location>
</feature>
<dbReference type="Proteomes" id="UP001153709">
    <property type="component" value="Chromosome 3"/>
</dbReference>
<evidence type="ECO:0000313" key="2">
    <source>
        <dbReference type="EMBL" id="CAG9831298.1"/>
    </source>
</evidence>
<dbReference type="PANTHER" id="PTHR10773:SF19">
    <property type="match status" value="1"/>
</dbReference>
<organism evidence="2 3">
    <name type="scientific">Diabrotica balteata</name>
    <name type="common">Banded cucumber beetle</name>
    <dbReference type="NCBI Taxonomy" id="107213"/>
    <lineage>
        <taxon>Eukaryota</taxon>
        <taxon>Metazoa</taxon>
        <taxon>Ecdysozoa</taxon>
        <taxon>Arthropoda</taxon>
        <taxon>Hexapoda</taxon>
        <taxon>Insecta</taxon>
        <taxon>Pterygota</taxon>
        <taxon>Neoptera</taxon>
        <taxon>Endopterygota</taxon>
        <taxon>Coleoptera</taxon>
        <taxon>Polyphaga</taxon>
        <taxon>Cucujiformia</taxon>
        <taxon>Chrysomeloidea</taxon>
        <taxon>Chrysomelidae</taxon>
        <taxon>Galerucinae</taxon>
        <taxon>Diabroticina</taxon>
        <taxon>Diabroticites</taxon>
        <taxon>Diabrotica</taxon>
    </lineage>
</organism>
<gene>
    <name evidence="2" type="ORF">DIABBA_LOCUS4901</name>
</gene>
<accession>A0A9N9ST79</accession>